<feature type="compositionally biased region" description="Polar residues" evidence="1">
    <location>
        <begin position="60"/>
        <end position="75"/>
    </location>
</feature>
<feature type="region of interest" description="Disordered" evidence="1">
    <location>
        <begin position="42"/>
        <end position="75"/>
    </location>
</feature>
<evidence type="ECO:0000256" key="1">
    <source>
        <dbReference type="SAM" id="MobiDB-lite"/>
    </source>
</evidence>
<protein>
    <submittedName>
        <fullName evidence="2">Uncharacterized protein</fullName>
    </submittedName>
</protein>
<accession>L9WW03</accession>
<sequence>MDGKASGWCVVDRRLPTTPSDGTESQEESGTLFTCIRIDGAKRGSRGRDTTELETGYPASASTCEAGTTSIRRFA</sequence>
<evidence type="ECO:0000313" key="3">
    <source>
        <dbReference type="Proteomes" id="UP000011602"/>
    </source>
</evidence>
<gene>
    <name evidence="2" type="ORF">C493_14003</name>
</gene>
<feature type="compositionally biased region" description="Basic and acidic residues" evidence="1">
    <location>
        <begin position="42"/>
        <end position="51"/>
    </location>
</feature>
<comment type="caution">
    <text evidence="2">The sequence shown here is derived from an EMBL/GenBank/DDBJ whole genome shotgun (WGS) entry which is preliminary data.</text>
</comment>
<dbReference type="AlphaFoldDB" id="L9WW03"/>
<name>L9WW03_9EURY</name>
<proteinExistence type="predicted"/>
<dbReference type="STRING" id="1227499.C493_14003"/>
<organism evidence="2 3">
    <name type="scientific">Natronolimnohabitans innermongolicus JCM 12255</name>
    <dbReference type="NCBI Taxonomy" id="1227499"/>
    <lineage>
        <taxon>Archaea</taxon>
        <taxon>Methanobacteriati</taxon>
        <taxon>Methanobacteriota</taxon>
        <taxon>Stenosarchaea group</taxon>
        <taxon>Halobacteria</taxon>
        <taxon>Halobacteriales</taxon>
        <taxon>Natrialbaceae</taxon>
        <taxon>Natronolimnohabitans</taxon>
    </lineage>
</organism>
<dbReference type="EMBL" id="AOHZ01000065">
    <property type="protein sequence ID" value="ELY53635.1"/>
    <property type="molecule type" value="Genomic_DNA"/>
</dbReference>
<keyword evidence="3" id="KW-1185">Reference proteome</keyword>
<dbReference type="Proteomes" id="UP000011602">
    <property type="component" value="Unassembled WGS sequence"/>
</dbReference>
<reference evidence="2 3" key="1">
    <citation type="journal article" date="2014" name="PLoS Genet.">
        <title>Phylogenetically driven sequencing of extremely halophilic archaea reveals strategies for static and dynamic osmo-response.</title>
        <authorList>
            <person name="Becker E.A."/>
            <person name="Seitzer P.M."/>
            <person name="Tritt A."/>
            <person name="Larsen D."/>
            <person name="Krusor M."/>
            <person name="Yao A.I."/>
            <person name="Wu D."/>
            <person name="Madern D."/>
            <person name="Eisen J.A."/>
            <person name="Darling A.E."/>
            <person name="Facciotti M.T."/>
        </authorList>
    </citation>
    <scope>NUCLEOTIDE SEQUENCE [LARGE SCALE GENOMIC DNA]</scope>
    <source>
        <strain evidence="2 3">JCM 12255</strain>
    </source>
</reference>
<evidence type="ECO:0000313" key="2">
    <source>
        <dbReference type="EMBL" id="ELY53635.1"/>
    </source>
</evidence>